<dbReference type="InterPro" id="IPR000515">
    <property type="entry name" value="MetI-like"/>
</dbReference>
<gene>
    <name evidence="9" type="ORF">CH341_15975</name>
</gene>
<evidence type="ECO:0000256" key="5">
    <source>
        <dbReference type="ARBA" id="ARBA00022989"/>
    </source>
</evidence>
<evidence type="ECO:0000256" key="7">
    <source>
        <dbReference type="RuleBase" id="RU363032"/>
    </source>
</evidence>
<evidence type="ECO:0000313" key="10">
    <source>
        <dbReference type="Proteomes" id="UP000249130"/>
    </source>
</evidence>
<feature type="transmembrane region" description="Helical" evidence="7">
    <location>
        <begin position="61"/>
        <end position="83"/>
    </location>
</feature>
<evidence type="ECO:0000256" key="3">
    <source>
        <dbReference type="ARBA" id="ARBA00022475"/>
    </source>
</evidence>
<comment type="subcellular location">
    <subcellularLocation>
        <location evidence="1 7">Cell membrane</location>
        <topology evidence="1 7">Multi-pass membrane protein</topology>
    </subcellularLocation>
</comment>
<keyword evidence="10" id="KW-1185">Reference proteome</keyword>
<dbReference type="CDD" id="cd06261">
    <property type="entry name" value="TM_PBP2"/>
    <property type="match status" value="1"/>
</dbReference>
<evidence type="ECO:0000259" key="8">
    <source>
        <dbReference type="PROSITE" id="PS50928"/>
    </source>
</evidence>
<dbReference type="RefSeq" id="WP_111420016.1">
    <property type="nucleotide sequence ID" value="NZ_NPEX01000105.1"/>
</dbReference>
<feature type="domain" description="ABC transmembrane type-1" evidence="8">
    <location>
        <begin position="57"/>
        <end position="237"/>
    </location>
</feature>
<dbReference type="PANTHER" id="PTHR30151:SF20">
    <property type="entry name" value="ABC TRANSPORTER PERMEASE PROTEIN HI_0355-RELATED"/>
    <property type="match status" value="1"/>
</dbReference>
<keyword evidence="4 7" id="KW-0812">Transmembrane</keyword>
<reference evidence="9 10" key="1">
    <citation type="submission" date="2017-07" db="EMBL/GenBank/DDBJ databases">
        <title>Draft Genome Sequences of Select Purple Nonsulfur Bacteria.</title>
        <authorList>
            <person name="Lasarre B."/>
            <person name="Mckinlay J.B."/>
        </authorList>
    </citation>
    <scope>NUCLEOTIDE SEQUENCE [LARGE SCALE GENOMIC DNA]</scope>
    <source>
        <strain evidence="9 10">DSM 5909</strain>
    </source>
</reference>
<evidence type="ECO:0000256" key="6">
    <source>
        <dbReference type="ARBA" id="ARBA00023136"/>
    </source>
</evidence>
<feature type="transmembrane region" description="Helical" evidence="7">
    <location>
        <begin position="175"/>
        <end position="194"/>
    </location>
</feature>
<dbReference type="OrthoDB" id="9786495at2"/>
<evidence type="ECO:0000256" key="1">
    <source>
        <dbReference type="ARBA" id="ARBA00004651"/>
    </source>
</evidence>
<comment type="similarity">
    <text evidence="7">Belongs to the binding-protein-dependent transport system permease family.</text>
</comment>
<dbReference type="PROSITE" id="PS50928">
    <property type="entry name" value="ABC_TM1"/>
    <property type="match status" value="1"/>
</dbReference>
<evidence type="ECO:0000256" key="2">
    <source>
        <dbReference type="ARBA" id="ARBA00022448"/>
    </source>
</evidence>
<feature type="transmembrane region" description="Helical" evidence="7">
    <location>
        <begin position="12"/>
        <end position="31"/>
    </location>
</feature>
<dbReference type="Gene3D" id="1.10.3720.10">
    <property type="entry name" value="MetI-like"/>
    <property type="match status" value="1"/>
</dbReference>
<evidence type="ECO:0000313" key="9">
    <source>
        <dbReference type="EMBL" id="RAI43123.1"/>
    </source>
</evidence>
<feature type="transmembrane region" description="Helical" evidence="7">
    <location>
        <begin position="123"/>
        <end position="145"/>
    </location>
</feature>
<protein>
    <submittedName>
        <fullName evidence="9">ABC transporter permease</fullName>
    </submittedName>
</protein>
<dbReference type="Proteomes" id="UP000249130">
    <property type="component" value="Unassembled WGS sequence"/>
</dbReference>
<comment type="caution">
    <text evidence="9">The sequence shown here is derived from an EMBL/GenBank/DDBJ whole genome shotgun (WGS) entry which is preliminary data.</text>
</comment>
<dbReference type="EMBL" id="NPEX01000105">
    <property type="protein sequence ID" value="RAI43123.1"/>
    <property type="molecule type" value="Genomic_DNA"/>
</dbReference>
<keyword evidence="2 7" id="KW-0813">Transport</keyword>
<proteinExistence type="inferred from homology"/>
<dbReference type="GO" id="GO:0005886">
    <property type="term" value="C:plasma membrane"/>
    <property type="evidence" value="ECO:0007669"/>
    <property type="project" value="UniProtKB-SubCell"/>
</dbReference>
<sequence>MRTEIIERAMPWIAVVLLFVVWEIACTVFAVPEFILPKPSQVARVLVTSAGPIWFHARETLITTLIGFGVSIGVGVLLGVAVGSSRLAYRSFYPMLVGFNSVPKVAIVPVLVVWFGIGFLPAVITAFLMSFFPIAVNVATGLATVEPELEDVLRSLGAKKRDFILKVGLPRAMPYFFASLKVAVTLAFVGSVISESIASEKGIGTMMVQASADFRIPLVFAGLLVTAAMGIGMYAIFAAIERRMTGWATRRMDLEGMD</sequence>
<dbReference type="AlphaFoldDB" id="A0A327KZU4"/>
<evidence type="ECO:0000256" key="4">
    <source>
        <dbReference type="ARBA" id="ARBA00022692"/>
    </source>
</evidence>
<keyword evidence="6 7" id="KW-0472">Membrane</keyword>
<feature type="transmembrane region" description="Helical" evidence="7">
    <location>
        <begin position="214"/>
        <end position="240"/>
    </location>
</feature>
<dbReference type="InterPro" id="IPR035906">
    <property type="entry name" value="MetI-like_sf"/>
</dbReference>
<keyword evidence="3" id="KW-1003">Cell membrane</keyword>
<keyword evidence="5 7" id="KW-1133">Transmembrane helix</keyword>
<dbReference type="Pfam" id="PF00528">
    <property type="entry name" value="BPD_transp_1"/>
    <property type="match status" value="1"/>
</dbReference>
<organism evidence="9 10">
    <name type="scientific">Rhodoplanes roseus</name>
    <dbReference type="NCBI Taxonomy" id="29409"/>
    <lineage>
        <taxon>Bacteria</taxon>
        <taxon>Pseudomonadati</taxon>
        <taxon>Pseudomonadota</taxon>
        <taxon>Alphaproteobacteria</taxon>
        <taxon>Hyphomicrobiales</taxon>
        <taxon>Nitrobacteraceae</taxon>
        <taxon>Rhodoplanes</taxon>
    </lineage>
</organism>
<dbReference type="SUPFAM" id="SSF161098">
    <property type="entry name" value="MetI-like"/>
    <property type="match status" value="1"/>
</dbReference>
<accession>A0A327KZU4</accession>
<name>A0A327KZU4_9BRAD</name>
<dbReference type="GO" id="GO:0055085">
    <property type="term" value="P:transmembrane transport"/>
    <property type="evidence" value="ECO:0007669"/>
    <property type="project" value="InterPro"/>
</dbReference>
<dbReference type="PANTHER" id="PTHR30151">
    <property type="entry name" value="ALKANE SULFONATE ABC TRANSPORTER-RELATED, MEMBRANE SUBUNIT"/>
    <property type="match status" value="1"/>
</dbReference>
<feature type="transmembrane region" description="Helical" evidence="7">
    <location>
        <begin position="95"/>
        <end position="117"/>
    </location>
</feature>